<evidence type="ECO:0000259" key="1">
    <source>
        <dbReference type="Pfam" id="PF08646"/>
    </source>
</evidence>
<dbReference type="InterPro" id="IPR013955">
    <property type="entry name" value="Rep_factor-A_C"/>
</dbReference>
<keyword evidence="2" id="KW-1185">Reference proteome</keyword>
<dbReference type="WBParaSite" id="SPAL_0000718700.1">
    <property type="protein sequence ID" value="SPAL_0000718700.1"/>
    <property type="gene ID" value="SPAL_0000718700"/>
</dbReference>
<dbReference type="STRING" id="174720.A0A0N5BMQ0"/>
<dbReference type="AlphaFoldDB" id="A0A0N5BMQ0"/>
<accession>A0A0N5BMQ0</accession>
<feature type="domain" description="Replication factor A C-terminal" evidence="1">
    <location>
        <begin position="136"/>
        <end position="204"/>
    </location>
</feature>
<evidence type="ECO:0000313" key="3">
    <source>
        <dbReference type="WBParaSite" id="SPAL_0000718700.1"/>
    </source>
</evidence>
<dbReference type="SUPFAM" id="SSF50249">
    <property type="entry name" value="Nucleic acid-binding proteins"/>
    <property type="match status" value="1"/>
</dbReference>
<proteinExistence type="predicted"/>
<evidence type="ECO:0000313" key="2">
    <source>
        <dbReference type="Proteomes" id="UP000046392"/>
    </source>
</evidence>
<sequence length="219" mass="24198">MVKTGFSSVPSPKGPCEIFNFYIVGEDGVVVSLKCFNDTRPEVFGKVRENVFYVLRGPGSAIRNASDKFNRTGHSYDILVNDDVFVEEYGGQPPFTLSPATVKSLRSTVERVGFKAISIQEARSRLGTTQGPEEIFSVVGTFGQIKGSPFYRACLNQRCCKTRVRERGPGSFFCPKCRTDSGSCTFGFLVGFELVAGTEAQWVCAVILQHRCFLESQLK</sequence>
<dbReference type="Pfam" id="PF08646">
    <property type="entry name" value="Rep_fac-A_C"/>
    <property type="match status" value="1"/>
</dbReference>
<dbReference type="InterPro" id="IPR012340">
    <property type="entry name" value="NA-bd_OB-fold"/>
</dbReference>
<organism evidence="2 3">
    <name type="scientific">Strongyloides papillosus</name>
    <name type="common">Intestinal threadworm</name>
    <dbReference type="NCBI Taxonomy" id="174720"/>
    <lineage>
        <taxon>Eukaryota</taxon>
        <taxon>Metazoa</taxon>
        <taxon>Ecdysozoa</taxon>
        <taxon>Nematoda</taxon>
        <taxon>Chromadorea</taxon>
        <taxon>Rhabditida</taxon>
        <taxon>Tylenchina</taxon>
        <taxon>Panagrolaimomorpha</taxon>
        <taxon>Strongyloidoidea</taxon>
        <taxon>Strongyloididae</taxon>
        <taxon>Strongyloides</taxon>
    </lineage>
</organism>
<dbReference type="Gene3D" id="2.40.50.140">
    <property type="entry name" value="Nucleic acid-binding proteins"/>
    <property type="match status" value="1"/>
</dbReference>
<dbReference type="Proteomes" id="UP000046392">
    <property type="component" value="Unplaced"/>
</dbReference>
<protein>
    <submittedName>
        <fullName evidence="3">Rep_fac-A_C domain-containing protein</fullName>
    </submittedName>
</protein>
<reference evidence="3" key="1">
    <citation type="submission" date="2017-02" db="UniProtKB">
        <authorList>
            <consortium name="WormBaseParasite"/>
        </authorList>
    </citation>
    <scope>IDENTIFICATION</scope>
</reference>
<name>A0A0N5BMQ0_STREA</name>